<evidence type="ECO:0000313" key="9">
    <source>
        <dbReference type="Proteomes" id="UP000076023"/>
    </source>
</evidence>
<dbReference type="STRING" id="690879.TSACC_2929"/>
<comment type="cofactor">
    <cofactor evidence="1">
        <name>NAD(+)</name>
        <dbReference type="ChEBI" id="CHEBI:57540"/>
    </cofactor>
</comment>
<accession>A0A146G4G9</accession>
<dbReference type="SUPFAM" id="SSF56327">
    <property type="entry name" value="LDH C-terminal domain-like"/>
    <property type="match status" value="1"/>
</dbReference>
<evidence type="ECO:0000256" key="1">
    <source>
        <dbReference type="ARBA" id="ARBA00001911"/>
    </source>
</evidence>
<dbReference type="GO" id="GO:0004553">
    <property type="term" value="F:hydrolase activity, hydrolyzing O-glycosyl compounds"/>
    <property type="evidence" value="ECO:0007669"/>
    <property type="project" value="InterPro"/>
</dbReference>
<dbReference type="InterPro" id="IPR015955">
    <property type="entry name" value="Lactate_DH/Glyco_Ohase_4_C"/>
</dbReference>
<protein>
    <submittedName>
        <fullName evidence="8">6-phospho-beta-glucosidase</fullName>
    </submittedName>
</protein>
<keyword evidence="5" id="KW-0464">Manganese</keyword>
<dbReference type="GO" id="GO:0016616">
    <property type="term" value="F:oxidoreductase activity, acting on the CH-OH group of donors, NAD or NADP as acceptor"/>
    <property type="evidence" value="ECO:0007669"/>
    <property type="project" value="InterPro"/>
</dbReference>
<reference evidence="9" key="1">
    <citation type="journal article" date="2017" name="Genome Announc.">
        <title>Draft Genome Sequence of Terrimicrobium sacchariphilum NM-5T, a Facultative Anaerobic Soil Bacterium of the Class Spartobacteria.</title>
        <authorList>
            <person name="Qiu Y.L."/>
            <person name="Tourlousse D.M."/>
            <person name="Matsuura N."/>
            <person name="Ohashi A."/>
            <person name="Sekiguchi Y."/>
        </authorList>
    </citation>
    <scope>NUCLEOTIDE SEQUENCE [LARGE SCALE GENOMIC DNA]</scope>
    <source>
        <strain evidence="9">NM-5</strain>
    </source>
</reference>
<evidence type="ECO:0000256" key="5">
    <source>
        <dbReference type="ARBA" id="ARBA00023211"/>
    </source>
</evidence>
<evidence type="ECO:0000259" key="7">
    <source>
        <dbReference type="Pfam" id="PF11975"/>
    </source>
</evidence>
<name>A0A146G4G9_TERSA</name>
<dbReference type="GO" id="GO:0046872">
    <property type="term" value="F:metal ion binding"/>
    <property type="evidence" value="ECO:0007669"/>
    <property type="project" value="UniProtKB-KW"/>
</dbReference>
<keyword evidence="3" id="KW-0378">Hydrolase</keyword>
<dbReference type="PANTHER" id="PTHR32092">
    <property type="entry name" value="6-PHOSPHO-BETA-GLUCOSIDASE-RELATED"/>
    <property type="match status" value="1"/>
</dbReference>
<dbReference type="InterPro" id="IPR022616">
    <property type="entry name" value="Glyco_hydro_4_C"/>
</dbReference>
<evidence type="ECO:0000256" key="2">
    <source>
        <dbReference type="ARBA" id="ARBA00022723"/>
    </source>
</evidence>
<keyword evidence="6" id="KW-0326">Glycosidase</keyword>
<dbReference type="Gene3D" id="3.90.110.10">
    <property type="entry name" value="Lactate dehydrogenase/glycoside hydrolase, family 4, C-terminal"/>
    <property type="match status" value="1"/>
</dbReference>
<evidence type="ECO:0000313" key="8">
    <source>
        <dbReference type="EMBL" id="GAT32530.1"/>
    </source>
</evidence>
<dbReference type="GO" id="GO:0005975">
    <property type="term" value="P:carbohydrate metabolic process"/>
    <property type="evidence" value="ECO:0007669"/>
    <property type="project" value="InterPro"/>
</dbReference>
<evidence type="ECO:0000256" key="3">
    <source>
        <dbReference type="ARBA" id="ARBA00022801"/>
    </source>
</evidence>
<evidence type="ECO:0000256" key="4">
    <source>
        <dbReference type="ARBA" id="ARBA00023027"/>
    </source>
</evidence>
<dbReference type="AlphaFoldDB" id="A0A146G4G9"/>
<keyword evidence="9" id="KW-1185">Reference proteome</keyword>
<dbReference type="EMBL" id="BDCO01000002">
    <property type="protein sequence ID" value="GAT32530.1"/>
    <property type="molecule type" value="Genomic_DNA"/>
</dbReference>
<feature type="domain" description="Glycosyl hydrolase family 4 C-terminal" evidence="7">
    <location>
        <begin position="3"/>
        <end position="82"/>
    </location>
</feature>
<sequence length="135" mass="14358">MPTIQPVAVANTGQVTGLPTGSVVETLASFSHNILAPHSSGPLPESIRALVEKHCLIQDLTVAAALTGDREKALQAMVADPLNSLLDFRDISHLLDDLLEANRELLPQFFDEASCPASLLEGKVDRDVVLSVHAA</sequence>
<gene>
    <name evidence="8" type="ORF">TSACC_2929</name>
</gene>
<comment type="caution">
    <text evidence="8">The sequence shown here is derived from an EMBL/GenBank/DDBJ whole genome shotgun (WGS) entry which is preliminary data.</text>
</comment>
<dbReference type="InParanoid" id="A0A146G4G9"/>
<proteinExistence type="predicted"/>
<evidence type="ECO:0000256" key="6">
    <source>
        <dbReference type="ARBA" id="ARBA00023295"/>
    </source>
</evidence>
<dbReference type="Proteomes" id="UP000076023">
    <property type="component" value="Unassembled WGS sequence"/>
</dbReference>
<keyword evidence="2" id="KW-0479">Metal-binding</keyword>
<dbReference type="OrthoDB" id="9808275at2"/>
<dbReference type="InterPro" id="IPR001088">
    <property type="entry name" value="Glyco_hydro_4"/>
</dbReference>
<dbReference type="Pfam" id="PF11975">
    <property type="entry name" value="Glyco_hydro_4C"/>
    <property type="match status" value="1"/>
</dbReference>
<organism evidence="8 9">
    <name type="scientific">Terrimicrobium sacchariphilum</name>
    <dbReference type="NCBI Taxonomy" id="690879"/>
    <lineage>
        <taxon>Bacteria</taxon>
        <taxon>Pseudomonadati</taxon>
        <taxon>Verrucomicrobiota</taxon>
        <taxon>Terrimicrobiia</taxon>
        <taxon>Terrimicrobiales</taxon>
        <taxon>Terrimicrobiaceae</taxon>
        <taxon>Terrimicrobium</taxon>
    </lineage>
</organism>
<keyword evidence="4" id="KW-0520">NAD</keyword>